<dbReference type="RefSeq" id="WP_378610736.1">
    <property type="nucleotide sequence ID" value="NZ_JBHSAX010000003.1"/>
</dbReference>
<dbReference type="SMART" id="SM00859">
    <property type="entry name" value="Semialdhyde_dh"/>
    <property type="match status" value="1"/>
</dbReference>
<dbReference type="SUPFAM" id="SSF51735">
    <property type="entry name" value="NAD(P)-binding Rossmann-fold domains"/>
    <property type="match status" value="1"/>
</dbReference>
<protein>
    <recommendedName>
        <fullName evidence="3">Acetaldehyde dehydrogenase</fullName>
        <ecNumber evidence="3">1.2.1.10</ecNumber>
    </recommendedName>
    <alternativeName>
        <fullName evidence="3">Acetaldehyde dehydrogenase [acetylating]</fullName>
    </alternativeName>
</protein>
<dbReference type="InterPro" id="IPR003361">
    <property type="entry name" value="Acetaldehyde_dehydrogenase"/>
</dbReference>
<comment type="catalytic activity">
    <reaction evidence="3">
        <text>acetaldehyde + NAD(+) + CoA = acetyl-CoA + NADH + H(+)</text>
        <dbReference type="Rhea" id="RHEA:23288"/>
        <dbReference type="ChEBI" id="CHEBI:15343"/>
        <dbReference type="ChEBI" id="CHEBI:15378"/>
        <dbReference type="ChEBI" id="CHEBI:57287"/>
        <dbReference type="ChEBI" id="CHEBI:57288"/>
        <dbReference type="ChEBI" id="CHEBI:57540"/>
        <dbReference type="ChEBI" id="CHEBI:57945"/>
        <dbReference type="EC" id="1.2.1.10"/>
    </reaction>
</comment>
<evidence type="ECO:0000313" key="6">
    <source>
        <dbReference type="Proteomes" id="UP001595696"/>
    </source>
</evidence>
<comment type="caution">
    <text evidence="3">Lacks conserved residue(s) required for the propagation of feature annotation.</text>
</comment>
<dbReference type="EC" id="1.2.1.10" evidence="3"/>
<organism evidence="5 6">
    <name type="scientific">Nocardia jiangsuensis</name>
    <dbReference type="NCBI Taxonomy" id="1691563"/>
    <lineage>
        <taxon>Bacteria</taxon>
        <taxon>Bacillati</taxon>
        <taxon>Actinomycetota</taxon>
        <taxon>Actinomycetes</taxon>
        <taxon>Mycobacteriales</taxon>
        <taxon>Nocardiaceae</taxon>
        <taxon>Nocardia</taxon>
    </lineage>
</organism>
<keyword evidence="6" id="KW-1185">Reference proteome</keyword>
<name>A0ABV8DLY2_9NOCA</name>
<dbReference type="EMBL" id="JBHSAX010000003">
    <property type="protein sequence ID" value="MFC3960971.1"/>
    <property type="molecule type" value="Genomic_DNA"/>
</dbReference>
<dbReference type="GO" id="GO:0008774">
    <property type="term" value="F:acetaldehyde dehydrogenase (acetylating) activity"/>
    <property type="evidence" value="ECO:0007669"/>
    <property type="project" value="UniProtKB-EC"/>
</dbReference>
<dbReference type="NCBIfam" id="NF006157">
    <property type="entry name" value="PRK08300.1"/>
    <property type="match status" value="1"/>
</dbReference>
<dbReference type="Gene3D" id="3.30.360.10">
    <property type="entry name" value="Dihydrodipicolinate Reductase, domain 2"/>
    <property type="match status" value="1"/>
</dbReference>
<evidence type="ECO:0000256" key="1">
    <source>
        <dbReference type="ARBA" id="ARBA00009244"/>
    </source>
</evidence>
<evidence type="ECO:0000256" key="3">
    <source>
        <dbReference type="HAMAP-Rule" id="MF_01657"/>
    </source>
</evidence>
<feature type="domain" description="Semialdehyde dehydrogenase NAD-binding" evidence="4">
    <location>
        <begin position="5"/>
        <end position="121"/>
    </location>
</feature>
<dbReference type="SUPFAM" id="SSF55347">
    <property type="entry name" value="Glyceraldehyde-3-phosphate dehydrogenase-like, C-terminal domain"/>
    <property type="match status" value="1"/>
</dbReference>
<dbReference type="InterPro" id="IPR036291">
    <property type="entry name" value="NAD(P)-bd_dom_sf"/>
</dbReference>
<evidence type="ECO:0000256" key="2">
    <source>
        <dbReference type="ARBA" id="ARBA00023027"/>
    </source>
</evidence>
<dbReference type="HAMAP" id="MF_01657">
    <property type="entry name" value="Ac_ald_DH_ac"/>
    <property type="match status" value="1"/>
</dbReference>
<reference evidence="6" key="1">
    <citation type="journal article" date="2019" name="Int. J. Syst. Evol. Microbiol.">
        <title>The Global Catalogue of Microorganisms (GCM) 10K type strain sequencing project: providing services to taxonomists for standard genome sequencing and annotation.</title>
        <authorList>
            <consortium name="The Broad Institute Genomics Platform"/>
            <consortium name="The Broad Institute Genome Sequencing Center for Infectious Disease"/>
            <person name="Wu L."/>
            <person name="Ma J."/>
        </authorList>
    </citation>
    <scope>NUCLEOTIDE SEQUENCE [LARGE SCALE GENOMIC DNA]</scope>
    <source>
        <strain evidence="6">CGMCC 4.7330</strain>
    </source>
</reference>
<gene>
    <name evidence="5" type="ORF">ACFO0B_03100</name>
</gene>
<dbReference type="Gene3D" id="3.40.50.720">
    <property type="entry name" value="NAD(P)-binding Rossmann-like Domain"/>
    <property type="match status" value="1"/>
</dbReference>
<keyword evidence="3 5" id="KW-0560">Oxidoreductase</keyword>
<dbReference type="InterPro" id="IPR000534">
    <property type="entry name" value="Semialdehyde_DH_NAD-bd"/>
</dbReference>
<dbReference type="Pfam" id="PF09290">
    <property type="entry name" value="AcetDehyd-dimer"/>
    <property type="match status" value="1"/>
</dbReference>
<comment type="similarity">
    <text evidence="1 3">Belongs to the acetaldehyde dehydrogenase family.</text>
</comment>
<keyword evidence="2 3" id="KW-0520">NAD</keyword>
<keyword evidence="3" id="KW-0058">Aromatic hydrocarbons catabolism</keyword>
<evidence type="ECO:0000259" key="4">
    <source>
        <dbReference type="SMART" id="SM00859"/>
    </source>
</evidence>
<comment type="caution">
    <text evidence="5">The sequence shown here is derived from an EMBL/GenBank/DDBJ whole genome shotgun (WGS) entry which is preliminary data.</text>
</comment>
<proteinExistence type="inferred from homology"/>
<evidence type="ECO:0000313" key="5">
    <source>
        <dbReference type="EMBL" id="MFC3960971.1"/>
    </source>
</evidence>
<accession>A0ABV8DLY2</accession>
<sequence>MQPIKVAVIGSGPVGTDLMMKVLRGAPTLEMAALIGIDPDSPGLVQAAELGVPTSARGLAGLLAMPHFADIALVFDATTAGAHRANVTALAEHGKRIVHLTQSALGAHVVPGVNLDAHVCARNINVLTGSAQATVPLVAAIATVTPVLEAAAAAVVAGTPAKAMTRDRIAALTDTTAHALTTVGGALRARASLSLDRTDPPRATVATLRAAVGELDRRGRGAVAAAVREAASRVAAYSPGFRVADEVRIEPGGEGTDEVTVGLELTGAGAHLPVHAGGLDLMTAAAVRIAERAAVSC</sequence>
<dbReference type="InterPro" id="IPR015426">
    <property type="entry name" value="Acetylaldehyde_DH_C"/>
</dbReference>
<dbReference type="Proteomes" id="UP001595696">
    <property type="component" value="Unassembled WGS sequence"/>
</dbReference>